<dbReference type="EMBL" id="GG662726">
    <property type="protein sequence ID" value="EAR93288.3"/>
    <property type="molecule type" value="Genomic_DNA"/>
</dbReference>
<dbReference type="HOGENOM" id="CLU_1153699_0_0_1"/>
<dbReference type="Proteomes" id="UP000009168">
    <property type="component" value="Unassembled WGS sequence"/>
</dbReference>
<evidence type="ECO:0000313" key="3">
    <source>
        <dbReference type="Proteomes" id="UP000009168"/>
    </source>
</evidence>
<feature type="region of interest" description="Disordered" evidence="1">
    <location>
        <begin position="156"/>
        <end position="181"/>
    </location>
</feature>
<reference evidence="3" key="1">
    <citation type="journal article" date="2006" name="PLoS Biol.">
        <title>Macronuclear genome sequence of the ciliate Tetrahymena thermophila, a model eukaryote.</title>
        <authorList>
            <person name="Eisen J.A."/>
            <person name="Coyne R.S."/>
            <person name="Wu M."/>
            <person name="Wu D."/>
            <person name="Thiagarajan M."/>
            <person name="Wortman J.R."/>
            <person name="Badger J.H."/>
            <person name="Ren Q."/>
            <person name="Amedeo P."/>
            <person name="Jones K.M."/>
            <person name="Tallon L.J."/>
            <person name="Delcher A.L."/>
            <person name="Salzberg S.L."/>
            <person name="Silva J.C."/>
            <person name="Haas B.J."/>
            <person name="Majoros W.H."/>
            <person name="Farzad M."/>
            <person name="Carlton J.M."/>
            <person name="Smith R.K. Jr."/>
            <person name="Garg J."/>
            <person name="Pearlman R.E."/>
            <person name="Karrer K.M."/>
            <person name="Sun L."/>
            <person name="Manning G."/>
            <person name="Elde N.C."/>
            <person name="Turkewitz A.P."/>
            <person name="Asai D.J."/>
            <person name="Wilkes D.E."/>
            <person name="Wang Y."/>
            <person name="Cai H."/>
            <person name="Collins K."/>
            <person name="Stewart B.A."/>
            <person name="Lee S.R."/>
            <person name="Wilamowska K."/>
            <person name="Weinberg Z."/>
            <person name="Ruzzo W.L."/>
            <person name="Wloga D."/>
            <person name="Gaertig J."/>
            <person name="Frankel J."/>
            <person name="Tsao C.-C."/>
            <person name="Gorovsky M.A."/>
            <person name="Keeling P.J."/>
            <person name="Waller R.F."/>
            <person name="Patron N.J."/>
            <person name="Cherry J.M."/>
            <person name="Stover N.A."/>
            <person name="Krieger C.J."/>
            <person name="del Toro C."/>
            <person name="Ryder H.F."/>
            <person name="Williamson S.C."/>
            <person name="Barbeau R.A."/>
            <person name="Hamilton E.P."/>
            <person name="Orias E."/>
        </authorList>
    </citation>
    <scope>NUCLEOTIDE SEQUENCE [LARGE SCALE GENOMIC DNA]</scope>
    <source>
        <strain evidence="3">SB210</strain>
    </source>
</reference>
<feature type="compositionally biased region" description="Acidic residues" evidence="1">
    <location>
        <begin position="159"/>
        <end position="169"/>
    </location>
</feature>
<proteinExistence type="predicted"/>
<gene>
    <name evidence="2" type="ORF">TTHERM_00740620</name>
</gene>
<protein>
    <submittedName>
        <fullName evidence="2">Uncharacterized protein</fullName>
    </submittedName>
</protein>
<dbReference type="InParanoid" id="Q239X0"/>
<name>Q239X0_TETTS</name>
<sequence length="269" mass="31576">MTDNYNFKDNYLNKNTYLSQIDAQTEQSQEFPQNSKLINQNTESLFCLTKYQESIKQKIDTSIFVKCELKNTEIDLKQKNSFNLADSYADIEEDDDDTKETINSINSLKIKNFTYNSGICDTENKRNTNEISNYSTIHSQILKSKVLDSDQKQKNFIDDKEEESYDQDENQSKKSLDNSYYQKTEKSMMSSIKSSLHKTITFQDLNQKNACESNEEDFKKLLYLLQQNQVDKIKKLHYLDQFSQENLKTISKSTLKRSQTFDQNQSKII</sequence>
<keyword evidence="3" id="KW-1185">Reference proteome</keyword>
<dbReference type="RefSeq" id="XP_001013533.3">
    <property type="nucleotide sequence ID" value="XM_001013533.3"/>
</dbReference>
<organism evidence="2 3">
    <name type="scientific">Tetrahymena thermophila (strain SB210)</name>
    <dbReference type="NCBI Taxonomy" id="312017"/>
    <lineage>
        <taxon>Eukaryota</taxon>
        <taxon>Sar</taxon>
        <taxon>Alveolata</taxon>
        <taxon>Ciliophora</taxon>
        <taxon>Intramacronucleata</taxon>
        <taxon>Oligohymenophorea</taxon>
        <taxon>Hymenostomatida</taxon>
        <taxon>Tetrahymenina</taxon>
        <taxon>Tetrahymenidae</taxon>
        <taxon>Tetrahymena</taxon>
    </lineage>
</organism>
<dbReference type="AlphaFoldDB" id="Q239X0"/>
<dbReference type="GeneID" id="7834760"/>
<evidence type="ECO:0000256" key="1">
    <source>
        <dbReference type="SAM" id="MobiDB-lite"/>
    </source>
</evidence>
<evidence type="ECO:0000313" key="2">
    <source>
        <dbReference type="EMBL" id="EAR93288.3"/>
    </source>
</evidence>
<dbReference type="KEGG" id="tet:TTHERM_00740620"/>
<accession>Q239X0</accession>